<dbReference type="EMBL" id="FR824480">
    <property type="protein sequence ID" value="CCA26972.1"/>
    <property type="molecule type" value="Genomic_DNA"/>
</dbReference>
<name>F0WZP6_9STRA</name>
<gene>
    <name evidence="1" type="primary">AlNc14C437G11636</name>
    <name evidence="1" type="ORF">ALNC14_131160</name>
</gene>
<reference evidence="1" key="2">
    <citation type="submission" date="2011-02" db="EMBL/GenBank/DDBJ databases">
        <authorList>
            <person name="MacLean D."/>
        </authorList>
    </citation>
    <scope>NUCLEOTIDE SEQUENCE</scope>
</reference>
<protein>
    <submittedName>
        <fullName evidence="1">AlNc14C437G11636 protein</fullName>
    </submittedName>
</protein>
<accession>F0WZP6</accession>
<dbReference type="AlphaFoldDB" id="F0WZP6"/>
<sequence length="107" mass="12164">MRRGDFQSRSLAGHALVPRYVGVCDVVYHRKLLDVLWHHTRRPVRAHFGALRLGTSIQSYKQVFYSIFALISALENGIEDIQNGTLNVAYSHELIDTKTRGDTRPNA</sequence>
<reference evidence="1" key="1">
    <citation type="journal article" date="2011" name="PLoS Biol.">
        <title>Gene gain and loss during evolution of obligate parasitism in the white rust pathogen of Arabidopsis thaliana.</title>
        <authorList>
            <person name="Kemen E."/>
            <person name="Gardiner A."/>
            <person name="Schultz-Larsen T."/>
            <person name="Kemen A.C."/>
            <person name="Balmuth A.L."/>
            <person name="Robert-Seilaniantz A."/>
            <person name="Bailey K."/>
            <person name="Holub E."/>
            <person name="Studholme D.J."/>
            <person name="Maclean D."/>
            <person name="Jones J.D."/>
        </authorList>
    </citation>
    <scope>NUCLEOTIDE SEQUENCE</scope>
</reference>
<evidence type="ECO:0000313" key="1">
    <source>
        <dbReference type="EMBL" id="CCA26972.1"/>
    </source>
</evidence>
<proteinExistence type="predicted"/>
<organism evidence="1">
    <name type="scientific">Albugo laibachii Nc14</name>
    <dbReference type="NCBI Taxonomy" id="890382"/>
    <lineage>
        <taxon>Eukaryota</taxon>
        <taxon>Sar</taxon>
        <taxon>Stramenopiles</taxon>
        <taxon>Oomycota</taxon>
        <taxon>Peronosporomycetes</taxon>
        <taxon>Albuginales</taxon>
        <taxon>Albuginaceae</taxon>
        <taxon>Albugo</taxon>
    </lineage>
</organism>
<dbReference type="HOGENOM" id="CLU_2214895_0_0_1"/>